<evidence type="ECO:0000313" key="2">
    <source>
        <dbReference type="EMBL" id="CAG8677247.1"/>
    </source>
</evidence>
<protein>
    <submittedName>
        <fullName evidence="2">14032_t:CDS:1</fullName>
    </submittedName>
</protein>
<feature type="region of interest" description="Disordered" evidence="1">
    <location>
        <begin position="109"/>
        <end position="159"/>
    </location>
</feature>
<feature type="non-terminal residue" evidence="2">
    <location>
        <position position="159"/>
    </location>
</feature>
<dbReference type="EMBL" id="CAJVPP010006357">
    <property type="protein sequence ID" value="CAG8677247.1"/>
    <property type="molecule type" value="Genomic_DNA"/>
</dbReference>
<dbReference type="Proteomes" id="UP000789375">
    <property type="component" value="Unassembled WGS sequence"/>
</dbReference>
<reference evidence="2" key="1">
    <citation type="submission" date="2021-06" db="EMBL/GenBank/DDBJ databases">
        <authorList>
            <person name="Kallberg Y."/>
            <person name="Tangrot J."/>
            <person name="Rosling A."/>
        </authorList>
    </citation>
    <scope>NUCLEOTIDE SEQUENCE</scope>
    <source>
        <strain evidence="2">87-6 pot B 2015</strain>
    </source>
</reference>
<proteinExistence type="predicted"/>
<feature type="compositionally biased region" description="Low complexity" evidence="1">
    <location>
        <begin position="36"/>
        <end position="45"/>
    </location>
</feature>
<feature type="region of interest" description="Disordered" evidence="1">
    <location>
        <begin position="1"/>
        <end position="66"/>
    </location>
</feature>
<keyword evidence="3" id="KW-1185">Reference proteome</keyword>
<accession>A0A9N9HIS7</accession>
<organism evidence="2 3">
    <name type="scientific">Funneliformis mosseae</name>
    <name type="common">Endomycorrhizal fungus</name>
    <name type="synonym">Glomus mosseae</name>
    <dbReference type="NCBI Taxonomy" id="27381"/>
    <lineage>
        <taxon>Eukaryota</taxon>
        <taxon>Fungi</taxon>
        <taxon>Fungi incertae sedis</taxon>
        <taxon>Mucoromycota</taxon>
        <taxon>Glomeromycotina</taxon>
        <taxon>Glomeromycetes</taxon>
        <taxon>Glomerales</taxon>
        <taxon>Glomeraceae</taxon>
        <taxon>Funneliformis</taxon>
    </lineage>
</organism>
<evidence type="ECO:0000313" key="3">
    <source>
        <dbReference type="Proteomes" id="UP000789375"/>
    </source>
</evidence>
<dbReference type="AlphaFoldDB" id="A0A9N9HIS7"/>
<gene>
    <name evidence="2" type="ORF">FMOSSE_LOCUS12709</name>
</gene>
<sequence length="159" mass="18000">YTVRAESNGGGDVTSLFGPESTEQNQELIIPNGFFTNNNTEWNNTEWREPDEENKENEGIDKADYQNSGSQLRTALDKLCSFLYDLNRDLDPTARVKSESMIRVQVESIKRRKSETSGGGKRKLPATISKGKEILEPQVIPARKKRKTSKKDHNLSKNI</sequence>
<evidence type="ECO:0000256" key="1">
    <source>
        <dbReference type="SAM" id="MobiDB-lite"/>
    </source>
</evidence>
<comment type="caution">
    <text evidence="2">The sequence shown here is derived from an EMBL/GenBank/DDBJ whole genome shotgun (WGS) entry which is preliminary data.</text>
</comment>
<name>A0A9N9HIS7_FUNMO</name>